<feature type="transmembrane region" description="Helical" evidence="14">
    <location>
        <begin position="323"/>
        <end position="348"/>
    </location>
</feature>
<dbReference type="InterPro" id="IPR051809">
    <property type="entry name" value="Plant_receptor-like_S/T_kinase"/>
</dbReference>
<dbReference type="InterPro" id="IPR001611">
    <property type="entry name" value="Leu-rich_rpt"/>
</dbReference>
<keyword evidence="8 13" id="KW-0547">Nucleotide-binding</keyword>
<name>A0A438JX16_VITVI</name>
<comment type="subcellular location">
    <subcellularLocation>
        <location evidence="1">Cell membrane</location>
    </subcellularLocation>
</comment>
<evidence type="ECO:0000256" key="8">
    <source>
        <dbReference type="ARBA" id="ARBA00022741"/>
    </source>
</evidence>
<dbReference type="GO" id="GO:0005524">
    <property type="term" value="F:ATP binding"/>
    <property type="evidence" value="ECO:0007669"/>
    <property type="project" value="UniProtKB-UniRule"/>
</dbReference>
<feature type="binding site" evidence="13">
    <location>
        <position position="424"/>
    </location>
    <ligand>
        <name>ATP</name>
        <dbReference type="ChEBI" id="CHEBI:30616"/>
    </ligand>
</feature>
<keyword evidence="10 13" id="KW-0067">ATP-binding</keyword>
<evidence type="ECO:0000256" key="6">
    <source>
        <dbReference type="ARBA" id="ARBA00022729"/>
    </source>
</evidence>
<dbReference type="GO" id="GO:0004672">
    <property type="term" value="F:protein kinase activity"/>
    <property type="evidence" value="ECO:0007669"/>
    <property type="project" value="InterPro"/>
</dbReference>
<dbReference type="InterPro" id="IPR017441">
    <property type="entry name" value="Protein_kinase_ATP_BS"/>
</dbReference>
<organism evidence="16 17">
    <name type="scientific">Vitis vinifera</name>
    <name type="common">Grape</name>
    <dbReference type="NCBI Taxonomy" id="29760"/>
    <lineage>
        <taxon>Eukaryota</taxon>
        <taxon>Viridiplantae</taxon>
        <taxon>Streptophyta</taxon>
        <taxon>Embryophyta</taxon>
        <taxon>Tracheophyta</taxon>
        <taxon>Spermatophyta</taxon>
        <taxon>Magnoliopsida</taxon>
        <taxon>eudicotyledons</taxon>
        <taxon>Gunneridae</taxon>
        <taxon>Pentapetalae</taxon>
        <taxon>rosids</taxon>
        <taxon>Vitales</taxon>
        <taxon>Vitaceae</taxon>
        <taxon>Viteae</taxon>
        <taxon>Vitis</taxon>
    </lineage>
</organism>
<feature type="domain" description="Protein kinase" evidence="15">
    <location>
        <begin position="385"/>
        <end position="596"/>
    </location>
</feature>
<dbReference type="PROSITE" id="PS50011">
    <property type="entry name" value="PROTEIN_KINASE_DOM"/>
    <property type="match status" value="1"/>
</dbReference>
<dbReference type="InterPro" id="IPR000719">
    <property type="entry name" value="Prot_kinase_dom"/>
</dbReference>
<protein>
    <submittedName>
        <fullName evidence="16">Putative LRR receptor-like serine/threonine-protein kinase</fullName>
    </submittedName>
</protein>
<keyword evidence="5 14" id="KW-0812">Transmembrane</keyword>
<dbReference type="PROSITE" id="PS00108">
    <property type="entry name" value="PROTEIN_KINASE_ST"/>
    <property type="match status" value="1"/>
</dbReference>
<keyword evidence="11 14" id="KW-1133">Transmembrane helix</keyword>
<dbReference type="SMART" id="SM00220">
    <property type="entry name" value="S_TKc"/>
    <property type="match status" value="1"/>
</dbReference>
<dbReference type="InterPro" id="IPR032675">
    <property type="entry name" value="LRR_dom_sf"/>
</dbReference>
<evidence type="ECO:0000256" key="7">
    <source>
        <dbReference type="ARBA" id="ARBA00022737"/>
    </source>
</evidence>
<accession>A0A438JX16</accession>
<evidence type="ECO:0000256" key="1">
    <source>
        <dbReference type="ARBA" id="ARBA00004236"/>
    </source>
</evidence>
<sequence>MLPSLGLSLSYNMFTGSIPHALGSLRFLERLNLGVNNLKGESSIQELSFLTSLTNCKRLRILYLSFNPLLGILPISIGNLSTSLQLFGASTCKLKGNIPTEIGNLSNLNQLSLNNNDLTGTIPPSIGQLQKLQGLYLPANKLQGSIQTDICQLRNLVELFLANNQLSGSIPACLGELTFLRDLYLGSNKTEFYNTLTLWSLNDILSLDMSSNFLVGYLPSDMGNLKVLVKIDLSRNQLSGEIPSNIGGLLDLTSLSLAHNRFEGPILHSFSNLKSLELYGEIPTEGPFANFSAESFMMNKALCCSPRLKLPPCRTGTRWSTTISWLLLKYILPTIASTLLLLALILVWTRCRKRNEVLPTLAESLPLATWRRNSYQEIFQATNGFSGGNLLGRGSFGSVYRGILSDGKDVAIKVFNLQEEAAFKSFDAECEVMRHIRHRNLIKIISSCSNSYIDFEALVLDHCDLKPSNILVDEDFGGHVGDFGVAKLLGEEETMRKTQTLATIVTRKRPTDEIFSEEMSMKNWVGDSLCGSITEVVDANLLRGEEEQFMAKKQCISSILGLAMECVADSPEERINMKDVVTTLKKIKLTYLASRY</sequence>
<dbReference type="EMBL" id="QGNW01000024">
    <property type="protein sequence ID" value="RVX13485.1"/>
    <property type="molecule type" value="Genomic_DNA"/>
</dbReference>
<dbReference type="AlphaFoldDB" id="A0A438JX16"/>
<keyword evidence="2" id="KW-1003">Cell membrane</keyword>
<dbReference type="Pfam" id="PF00560">
    <property type="entry name" value="LRR_1"/>
    <property type="match status" value="6"/>
</dbReference>
<evidence type="ECO:0000313" key="17">
    <source>
        <dbReference type="Proteomes" id="UP000288805"/>
    </source>
</evidence>
<keyword evidence="3" id="KW-0433">Leucine-rich repeat</keyword>
<keyword evidence="9 16" id="KW-0418">Kinase</keyword>
<gene>
    <name evidence="16" type="primary">VvCHDp000216_38</name>
    <name evidence="16" type="ORF">CK203_021095</name>
</gene>
<evidence type="ECO:0000256" key="12">
    <source>
        <dbReference type="ARBA" id="ARBA00023136"/>
    </source>
</evidence>
<evidence type="ECO:0000256" key="4">
    <source>
        <dbReference type="ARBA" id="ARBA00022679"/>
    </source>
</evidence>
<evidence type="ECO:0000256" key="3">
    <source>
        <dbReference type="ARBA" id="ARBA00022614"/>
    </source>
</evidence>
<dbReference type="SMART" id="SM00369">
    <property type="entry name" value="LRR_TYP"/>
    <property type="match status" value="4"/>
</dbReference>
<evidence type="ECO:0000256" key="5">
    <source>
        <dbReference type="ARBA" id="ARBA00022692"/>
    </source>
</evidence>
<proteinExistence type="predicted"/>
<evidence type="ECO:0000256" key="13">
    <source>
        <dbReference type="PROSITE-ProRule" id="PRU10141"/>
    </source>
</evidence>
<dbReference type="PANTHER" id="PTHR27008">
    <property type="entry name" value="OS04G0122200 PROTEIN"/>
    <property type="match status" value="1"/>
</dbReference>
<dbReference type="Pfam" id="PF00069">
    <property type="entry name" value="Pkinase"/>
    <property type="match status" value="1"/>
</dbReference>
<dbReference type="SUPFAM" id="SSF52058">
    <property type="entry name" value="L domain-like"/>
    <property type="match status" value="1"/>
</dbReference>
<evidence type="ECO:0000259" key="15">
    <source>
        <dbReference type="PROSITE" id="PS50011"/>
    </source>
</evidence>
<dbReference type="InterPro" id="IPR011009">
    <property type="entry name" value="Kinase-like_dom_sf"/>
</dbReference>
<evidence type="ECO:0000256" key="14">
    <source>
        <dbReference type="SAM" id="Phobius"/>
    </source>
</evidence>
<dbReference type="Proteomes" id="UP000288805">
    <property type="component" value="Unassembled WGS sequence"/>
</dbReference>
<evidence type="ECO:0000256" key="2">
    <source>
        <dbReference type="ARBA" id="ARBA00022475"/>
    </source>
</evidence>
<dbReference type="GO" id="GO:0005886">
    <property type="term" value="C:plasma membrane"/>
    <property type="evidence" value="ECO:0007669"/>
    <property type="project" value="UniProtKB-SubCell"/>
</dbReference>
<dbReference type="Gene3D" id="3.30.200.20">
    <property type="entry name" value="Phosphorylase Kinase, domain 1"/>
    <property type="match status" value="1"/>
</dbReference>
<dbReference type="Gene3D" id="3.80.10.10">
    <property type="entry name" value="Ribonuclease Inhibitor"/>
    <property type="match status" value="2"/>
</dbReference>
<keyword evidence="7" id="KW-0677">Repeat</keyword>
<dbReference type="Gene3D" id="1.10.510.10">
    <property type="entry name" value="Transferase(Phosphotransferase) domain 1"/>
    <property type="match status" value="2"/>
</dbReference>
<comment type="caution">
    <text evidence="16">The sequence shown here is derived from an EMBL/GenBank/DDBJ whole genome shotgun (WGS) entry which is preliminary data.</text>
</comment>
<dbReference type="FunFam" id="3.80.10.10:FF:000299">
    <property type="entry name" value="Piriformospora indica-insensitive protein 2"/>
    <property type="match status" value="1"/>
</dbReference>
<dbReference type="InterPro" id="IPR003591">
    <property type="entry name" value="Leu-rich_rpt_typical-subtyp"/>
</dbReference>
<keyword evidence="12 14" id="KW-0472">Membrane</keyword>
<dbReference type="PANTHER" id="PTHR27008:SF585">
    <property type="entry name" value="PROTEIN KINASE DOMAIN-CONTAINING PROTEIN"/>
    <property type="match status" value="1"/>
</dbReference>
<dbReference type="FunFam" id="3.80.10.10:FF:000383">
    <property type="entry name" value="Leucine-rich repeat receptor protein kinase EMS1"/>
    <property type="match status" value="1"/>
</dbReference>
<dbReference type="FunFam" id="3.30.200.20:FF:000661">
    <property type="entry name" value="Serine-threonine protein kinase plant-type"/>
    <property type="match status" value="1"/>
</dbReference>
<evidence type="ECO:0000256" key="9">
    <source>
        <dbReference type="ARBA" id="ARBA00022777"/>
    </source>
</evidence>
<evidence type="ECO:0000256" key="11">
    <source>
        <dbReference type="ARBA" id="ARBA00022989"/>
    </source>
</evidence>
<evidence type="ECO:0000256" key="10">
    <source>
        <dbReference type="ARBA" id="ARBA00022840"/>
    </source>
</evidence>
<dbReference type="InterPro" id="IPR008271">
    <property type="entry name" value="Ser/Thr_kinase_AS"/>
</dbReference>
<keyword evidence="6" id="KW-0732">Signal</keyword>
<dbReference type="SUPFAM" id="SSF56112">
    <property type="entry name" value="Protein kinase-like (PK-like)"/>
    <property type="match status" value="1"/>
</dbReference>
<evidence type="ECO:0000313" key="16">
    <source>
        <dbReference type="EMBL" id="RVX13485.1"/>
    </source>
</evidence>
<dbReference type="PROSITE" id="PS00107">
    <property type="entry name" value="PROTEIN_KINASE_ATP"/>
    <property type="match status" value="1"/>
</dbReference>
<keyword evidence="16" id="KW-0675">Receptor</keyword>
<reference evidence="16 17" key="1">
    <citation type="journal article" date="2018" name="PLoS Genet.">
        <title>Population sequencing reveals clonal diversity and ancestral inbreeding in the grapevine cultivar Chardonnay.</title>
        <authorList>
            <person name="Roach M.J."/>
            <person name="Johnson D.L."/>
            <person name="Bohlmann J."/>
            <person name="van Vuuren H.J."/>
            <person name="Jones S.J."/>
            <person name="Pretorius I.S."/>
            <person name="Schmidt S.A."/>
            <person name="Borneman A.R."/>
        </authorList>
    </citation>
    <scope>NUCLEOTIDE SEQUENCE [LARGE SCALE GENOMIC DNA]</scope>
    <source>
        <strain evidence="17">cv. Chardonnay</strain>
        <tissue evidence="16">Leaf</tissue>
    </source>
</reference>
<keyword evidence="4" id="KW-0808">Transferase</keyword>